<sequence>MGESNLRNGWTKGLEIWQEVFFCVINSPYPYHSRGMTIYCYFIWVDSRATDFSPFRQERPIIKYMSNQKFATYGHGSATRKLAKPSCQNHKTSSSVLFLLTGGILS</sequence>
<accession>A0A8D9EGW1</accession>
<organism evidence="1">
    <name type="scientific">Cacopsylla melanoneura</name>
    <dbReference type="NCBI Taxonomy" id="428564"/>
    <lineage>
        <taxon>Eukaryota</taxon>
        <taxon>Metazoa</taxon>
        <taxon>Ecdysozoa</taxon>
        <taxon>Arthropoda</taxon>
        <taxon>Hexapoda</taxon>
        <taxon>Insecta</taxon>
        <taxon>Pterygota</taxon>
        <taxon>Neoptera</taxon>
        <taxon>Paraneoptera</taxon>
        <taxon>Hemiptera</taxon>
        <taxon>Sternorrhyncha</taxon>
        <taxon>Psylloidea</taxon>
        <taxon>Psyllidae</taxon>
        <taxon>Psyllinae</taxon>
        <taxon>Cacopsylla</taxon>
    </lineage>
</organism>
<reference evidence="1" key="1">
    <citation type="submission" date="2021-05" db="EMBL/GenBank/DDBJ databases">
        <authorList>
            <person name="Alioto T."/>
            <person name="Alioto T."/>
            <person name="Gomez Garrido J."/>
        </authorList>
    </citation>
    <scope>NUCLEOTIDE SEQUENCE</scope>
</reference>
<protein>
    <submittedName>
        <fullName evidence="1">Uncharacterized protein</fullName>
    </submittedName>
</protein>
<dbReference type="EMBL" id="HBUF01529285">
    <property type="protein sequence ID" value="CAG6751320.1"/>
    <property type="molecule type" value="Transcribed_RNA"/>
</dbReference>
<name>A0A8D9EGW1_9HEMI</name>
<dbReference type="AlphaFoldDB" id="A0A8D9EGW1"/>
<proteinExistence type="predicted"/>
<evidence type="ECO:0000313" key="1">
    <source>
        <dbReference type="EMBL" id="CAG6751320.1"/>
    </source>
</evidence>